<evidence type="ECO:0000313" key="2">
    <source>
        <dbReference type="Proteomes" id="UP000321595"/>
    </source>
</evidence>
<dbReference type="KEGG" id="bbae:FRD01_16745"/>
<dbReference type="AlphaFoldDB" id="A0A5B8XV98"/>
<dbReference type="OrthoDB" id="983005at2"/>
<dbReference type="Proteomes" id="UP000321595">
    <property type="component" value="Chromosome"/>
</dbReference>
<evidence type="ECO:0000313" key="1">
    <source>
        <dbReference type="EMBL" id="QED28858.1"/>
    </source>
</evidence>
<accession>A0A5B8XV98</accession>
<dbReference type="EMBL" id="CP042467">
    <property type="protein sequence ID" value="QED28858.1"/>
    <property type="molecule type" value="Genomic_DNA"/>
</dbReference>
<keyword evidence="2" id="KW-1185">Reference proteome</keyword>
<organism evidence="1 2">
    <name type="scientific">Microvenator marinus</name>
    <dbReference type="NCBI Taxonomy" id="2600177"/>
    <lineage>
        <taxon>Bacteria</taxon>
        <taxon>Deltaproteobacteria</taxon>
        <taxon>Bradymonadales</taxon>
        <taxon>Microvenatoraceae</taxon>
        <taxon>Microvenator</taxon>
    </lineage>
</organism>
<sequence>MKWLCRSKWKASGVKKRTTKLRLYDVVELKQELPGTDFPIGTQGTVVMVFTDPSFAVLIEFVDSDGQTLDVCLLTDDTITETVDLCWREPGECCDL</sequence>
<gene>
    <name evidence="1" type="ORF">FRD01_16745</name>
</gene>
<dbReference type="InterPro" id="IPR032568">
    <property type="entry name" value="DUF4926"/>
</dbReference>
<proteinExistence type="predicted"/>
<dbReference type="Pfam" id="PF16277">
    <property type="entry name" value="DUF4926"/>
    <property type="match status" value="1"/>
</dbReference>
<name>A0A5B8XV98_9DELT</name>
<reference evidence="1 2" key="1">
    <citation type="submission" date="2019-08" db="EMBL/GenBank/DDBJ databases">
        <authorList>
            <person name="Liang Q."/>
        </authorList>
    </citation>
    <scope>NUCLEOTIDE SEQUENCE [LARGE SCALE GENOMIC DNA]</scope>
    <source>
        <strain evidence="1 2">V1718</strain>
    </source>
</reference>
<protein>
    <submittedName>
        <fullName evidence="1">DUF4926 domain-containing protein</fullName>
    </submittedName>
</protein>